<evidence type="ECO:0000313" key="1">
    <source>
        <dbReference type="EMBL" id="SSF66512.1"/>
    </source>
</evidence>
<sequence>MSNTTPPTKAIPAFDIHAKLKSLNECWSFAIRTQPHNHGYDFEFCTRFIPDLTFAIYKRIGDYFVLVDFFSSYDEACDEAKDILYIYPEVRDLILKATSIS</sequence>
<protein>
    <submittedName>
        <fullName evidence="1">Uncharacterized protein</fullName>
    </submittedName>
</protein>
<proteinExistence type="predicted"/>
<dbReference type="EMBL" id="UFBM01000010">
    <property type="protein sequence ID" value="SSF66512.1"/>
    <property type="molecule type" value="Genomic_DNA"/>
</dbReference>
<gene>
    <name evidence="1" type="ORF">SAMEA23995918_02025</name>
</gene>
<name>A0ABD7N138_9ENTR</name>
<evidence type="ECO:0000313" key="2">
    <source>
        <dbReference type="Proteomes" id="UP000252079"/>
    </source>
</evidence>
<organism evidence="1 2">
    <name type="scientific">Klebsiella quasipneumoniae</name>
    <dbReference type="NCBI Taxonomy" id="1463165"/>
    <lineage>
        <taxon>Bacteria</taxon>
        <taxon>Pseudomonadati</taxon>
        <taxon>Pseudomonadota</taxon>
        <taxon>Gammaproteobacteria</taxon>
        <taxon>Enterobacterales</taxon>
        <taxon>Enterobacteriaceae</taxon>
        <taxon>Klebsiella/Raoultella group</taxon>
        <taxon>Klebsiella</taxon>
        <taxon>Klebsiella pneumoniae complex</taxon>
    </lineage>
</organism>
<dbReference type="RefSeq" id="WP_104460101.1">
    <property type="nucleotide sequence ID" value="NZ_AP022142.1"/>
</dbReference>
<dbReference type="Proteomes" id="UP000252079">
    <property type="component" value="Unassembled WGS sequence"/>
</dbReference>
<accession>A0ABD7N138</accession>
<reference evidence="1 2" key="1">
    <citation type="submission" date="2018-07" db="EMBL/GenBank/DDBJ databases">
        <authorList>
            <consortium name="Pathogen Informatics"/>
        </authorList>
    </citation>
    <scope>NUCLEOTIDE SEQUENCE [LARGE SCALE GENOMIC DNA]</scope>
    <source>
        <strain evidence="1 2">4300STDY6636950</strain>
    </source>
</reference>
<comment type="caution">
    <text evidence="1">The sequence shown here is derived from an EMBL/GenBank/DDBJ whole genome shotgun (WGS) entry which is preliminary data.</text>
</comment>
<dbReference type="AlphaFoldDB" id="A0ABD7N138"/>